<protein>
    <submittedName>
        <fullName evidence="2">Uncharacterized protein</fullName>
    </submittedName>
</protein>
<organism evidence="2 3">
    <name type="scientific">Nyssa sinensis</name>
    <dbReference type="NCBI Taxonomy" id="561372"/>
    <lineage>
        <taxon>Eukaryota</taxon>
        <taxon>Viridiplantae</taxon>
        <taxon>Streptophyta</taxon>
        <taxon>Embryophyta</taxon>
        <taxon>Tracheophyta</taxon>
        <taxon>Spermatophyta</taxon>
        <taxon>Magnoliopsida</taxon>
        <taxon>eudicotyledons</taxon>
        <taxon>Gunneridae</taxon>
        <taxon>Pentapetalae</taxon>
        <taxon>asterids</taxon>
        <taxon>Cornales</taxon>
        <taxon>Nyssaceae</taxon>
        <taxon>Nyssa</taxon>
    </lineage>
</organism>
<name>A0A5J5BCU2_9ASTE</name>
<gene>
    <name evidence="2" type="ORF">F0562_024552</name>
</gene>
<dbReference type="PANTHER" id="PTHR35099">
    <property type="entry name" value="OS02G0182700 PROTEIN"/>
    <property type="match status" value="1"/>
</dbReference>
<feature type="compositionally biased region" description="Polar residues" evidence="1">
    <location>
        <begin position="179"/>
        <end position="190"/>
    </location>
</feature>
<proteinExistence type="predicted"/>
<reference evidence="2 3" key="1">
    <citation type="submission" date="2019-09" db="EMBL/GenBank/DDBJ databases">
        <title>A chromosome-level genome assembly of the Chinese tupelo Nyssa sinensis.</title>
        <authorList>
            <person name="Yang X."/>
            <person name="Kang M."/>
            <person name="Yang Y."/>
            <person name="Xiong H."/>
            <person name="Wang M."/>
            <person name="Zhang Z."/>
            <person name="Wang Z."/>
            <person name="Wu H."/>
            <person name="Ma T."/>
            <person name="Liu J."/>
            <person name="Xi Z."/>
        </authorList>
    </citation>
    <scope>NUCLEOTIDE SEQUENCE [LARGE SCALE GENOMIC DNA]</scope>
    <source>
        <strain evidence="2">J267</strain>
        <tissue evidence="2">Leaf</tissue>
    </source>
</reference>
<accession>A0A5J5BCU2</accession>
<sequence length="253" mass="27628">MSDEEWVKAAMTDDSMVVELLIRLNHATPPKRNSPAFPLDWSVRQRRSKPIFHAKKATTRASPTTPLSWSCATSLSGGAAADGFEESSQPPSKRSDVTRSKVTSTSETTTTKKSRKKKTLAELKEDEILLLKERRQSEEATLRVNLEKQRATNESLKRLKLDLQSQPLAERVTTVAPEETTSNQTQQSASACDPIPSILSPSITGDDLAAVGQPSPPRGLPEVQKGLTLLQEAKFSLPDLNLPLEEDSGSGVL</sequence>
<dbReference type="OrthoDB" id="1724644at2759"/>
<dbReference type="Proteomes" id="UP000325577">
    <property type="component" value="Linkage Group LG13"/>
</dbReference>
<evidence type="ECO:0000313" key="2">
    <source>
        <dbReference type="EMBL" id="KAA8540529.1"/>
    </source>
</evidence>
<dbReference type="EMBL" id="CM018036">
    <property type="protein sequence ID" value="KAA8540529.1"/>
    <property type="molecule type" value="Genomic_DNA"/>
</dbReference>
<evidence type="ECO:0000256" key="1">
    <source>
        <dbReference type="SAM" id="MobiDB-lite"/>
    </source>
</evidence>
<feature type="compositionally biased region" description="Low complexity" evidence="1">
    <location>
        <begin position="100"/>
        <end position="111"/>
    </location>
</feature>
<feature type="region of interest" description="Disordered" evidence="1">
    <location>
        <begin position="80"/>
        <end position="118"/>
    </location>
</feature>
<feature type="region of interest" description="Disordered" evidence="1">
    <location>
        <begin position="177"/>
        <end position="222"/>
    </location>
</feature>
<keyword evidence="3" id="KW-1185">Reference proteome</keyword>
<evidence type="ECO:0000313" key="3">
    <source>
        <dbReference type="Proteomes" id="UP000325577"/>
    </source>
</evidence>
<dbReference type="AlphaFoldDB" id="A0A5J5BCU2"/>
<dbReference type="PANTHER" id="PTHR35099:SF10">
    <property type="entry name" value="BZIP DOMAIN-CONTAINING PROTEIN"/>
    <property type="match status" value="1"/>
</dbReference>